<evidence type="ECO:0000256" key="1">
    <source>
        <dbReference type="SAM" id="MobiDB-lite"/>
    </source>
</evidence>
<name>A0A370BCW3_9ACTN</name>
<keyword evidence="3" id="KW-1185">Reference proteome</keyword>
<accession>A0A370BCW3</accession>
<dbReference type="Proteomes" id="UP000253741">
    <property type="component" value="Unassembled WGS sequence"/>
</dbReference>
<feature type="region of interest" description="Disordered" evidence="1">
    <location>
        <begin position="90"/>
        <end position="111"/>
    </location>
</feature>
<evidence type="ECO:0000313" key="3">
    <source>
        <dbReference type="Proteomes" id="UP000253741"/>
    </source>
</evidence>
<feature type="region of interest" description="Disordered" evidence="1">
    <location>
        <begin position="9"/>
        <end position="42"/>
    </location>
</feature>
<dbReference type="AlphaFoldDB" id="A0A370BCW3"/>
<feature type="compositionally biased region" description="Gly residues" evidence="1">
    <location>
        <begin position="93"/>
        <end position="104"/>
    </location>
</feature>
<comment type="caution">
    <text evidence="2">The sequence shown here is derived from an EMBL/GenBank/DDBJ whole genome shotgun (WGS) entry which is preliminary data.</text>
</comment>
<proteinExistence type="predicted"/>
<dbReference type="EMBL" id="QQNA01000016">
    <property type="protein sequence ID" value="RDG39590.1"/>
    <property type="molecule type" value="Genomic_DNA"/>
</dbReference>
<organism evidence="2 3">
    <name type="scientific">Streptomyces corynorhini</name>
    <dbReference type="NCBI Taxonomy" id="2282652"/>
    <lineage>
        <taxon>Bacteria</taxon>
        <taxon>Bacillati</taxon>
        <taxon>Actinomycetota</taxon>
        <taxon>Actinomycetes</taxon>
        <taxon>Kitasatosporales</taxon>
        <taxon>Streptomycetaceae</taxon>
        <taxon>Streptomyces</taxon>
    </lineage>
</organism>
<evidence type="ECO:0000313" key="2">
    <source>
        <dbReference type="EMBL" id="RDG39590.1"/>
    </source>
</evidence>
<sequence length="158" mass="16403">MLPLLLLSACGPGGKDGDAPGDGRTSAGDPADQPGTGDPGADVLRFVRCLRDNGLKVDDPEANGNVSIQVTESQDQAKIDKARNACKQFLDEGSGGSGGAAGGGKETEEHKVWRLKVESCMRDKGFEMSSIEESEKAAHEKASKECYAKAGPVPGEGQ</sequence>
<dbReference type="RefSeq" id="WP_114622088.1">
    <property type="nucleotide sequence ID" value="NZ_QQNA01000016.1"/>
</dbReference>
<feature type="compositionally biased region" description="Basic and acidic residues" evidence="1">
    <location>
        <begin position="133"/>
        <end position="147"/>
    </location>
</feature>
<protein>
    <submittedName>
        <fullName evidence="2">Uncharacterized protein</fullName>
    </submittedName>
</protein>
<feature type="region of interest" description="Disordered" evidence="1">
    <location>
        <begin position="128"/>
        <end position="158"/>
    </location>
</feature>
<dbReference type="OrthoDB" id="7949713at2"/>
<gene>
    <name evidence="2" type="ORF">DVH02_02980</name>
</gene>
<reference evidence="2 3" key="1">
    <citation type="submission" date="2018-07" db="EMBL/GenBank/DDBJ databases">
        <title>Streptomyces species from bats.</title>
        <authorList>
            <person name="Dunlap C."/>
        </authorList>
    </citation>
    <scope>NUCLEOTIDE SEQUENCE [LARGE SCALE GENOMIC DNA]</scope>
    <source>
        <strain evidence="2 3">AC230</strain>
    </source>
</reference>